<dbReference type="InterPro" id="IPR036527">
    <property type="entry name" value="SCP2_sterol-bd_dom_sf"/>
</dbReference>
<dbReference type="InterPro" id="IPR003033">
    <property type="entry name" value="SCP2_sterol-bd_dom"/>
</dbReference>
<evidence type="ECO:0000313" key="4">
    <source>
        <dbReference type="Proteomes" id="UP000305792"/>
    </source>
</evidence>
<proteinExistence type="predicted"/>
<feature type="region of interest" description="Disordered" evidence="1">
    <location>
        <begin position="1"/>
        <end position="21"/>
    </location>
</feature>
<dbReference type="Proteomes" id="UP000305792">
    <property type="component" value="Unassembled WGS sequence"/>
</dbReference>
<dbReference type="SUPFAM" id="SSF55718">
    <property type="entry name" value="SCP-like"/>
    <property type="match status" value="1"/>
</dbReference>
<dbReference type="EMBL" id="STGX01000005">
    <property type="protein sequence ID" value="THV29620.1"/>
    <property type="molecule type" value="Genomic_DNA"/>
</dbReference>
<keyword evidence="4" id="KW-1185">Reference proteome</keyword>
<evidence type="ECO:0000256" key="1">
    <source>
        <dbReference type="SAM" id="MobiDB-lite"/>
    </source>
</evidence>
<sequence>MSPAPRAGPDRCEADGQMRPGRAQQHSGHVVIFCPAAMCSRALRSLRTTREDRMATVDECRNVLEKMAGKVARKSDELELEDGFERTLAVEITDLGQTFSAKLAGNKLTDLLDGDAPEAEVRILIASDDLIALSKKELKPAKALLTGKIKIKASVKDLAKLRKALKVD</sequence>
<dbReference type="Pfam" id="PF02036">
    <property type="entry name" value="SCP2"/>
    <property type="match status" value="1"/>
</dbReference>
<evidence type="ECO:0000313" key="3">
    <source>
        <dbReference type="EMBL" id="THV29620.1"/>
    </source>
</evidence>
<protein>
    <submittedName>
        <fullName evidence="3">SCP2 sterol-binding domain-containing protein</fullName>
    </submittedName>
</protein>
<comment type="caution">
    <text evidence="3">The sequence shown here is derived from an EMBL/GenBank/DDBJ whole genome shotgun (WGS) entry which is preliminary data.</text>
</comment>
<evidence type="ECO:0000259" key="2">
    <source>
        <dbReference type="Pfam" id="PF02036"/>
    </source>
</evidence>
<accession>A0A4S8PGI4</accession>
<dbReference type="Gene3D" id="3.30.1050.10">
    <property type="entry name" value="SCP2 sterol-binding domain"/>
    <property type="match status" value="1"/>
</dbReference>
<dbReference type="AlphaFoldDB" id="A0A4S8PGI4"/>
<gene>
    <name evidence="3" type="ORF">E9998_09025</name>
</gene>
<feature type="domain" description="SCP2" evidence="2">
    <location>
        <begin position="83"/>
        <end position="166"/>
    </location>
</feature>
<name>A0A4S8PGI4_9ACTN</name>
<reference evidence="3 4" key="1">
    <citation type="journal article" date="2018" name="Int. J. Syst. Evol. Microbiol.">
        <title>Glycomyces paridis sp. nov., isolated from the medicinal plant Paris polyphylla.</title>
        <authorList>
            <person name="Fang X.M."/>
            <person name="Bai J.L."/>
            <person name="Su J."/>
            <person name="Zhao L.L."/>
            <person name="Liu H.Y."/>
            <person name="Ma B.P."/>
            <person name="Zhang Y.Q."/>
            <person name="Yu L.Y."/>
        </authorList>
    </citation>
    <scope>NUCLEOTIDE SEQUENCE [LARGE SCALE GENOMIC DNA]</scope>
    <source>
        <strain evidence="3 4">CPCC 204357</strain>
    </source>
</reference>
<organism evidence="3 4">
    <name type="scientific">Glycomyces paridis</name>
    <dbReference type="NCBI Taxonomy" id="2126555"/>
    <lineage>
        <taxon>Bacteria</taxon>
        <taxon>Bacillati</taxon>
        <taxon>Actinomycetota</taxon>
        <taxon>Actinomycetes</taxon>
        <taxon>Glycomycetales</taxon>
        <taxon>Glycomycetaceae</taxon>
        <taxon>Glycomyces</taxon>
    </lineage>
</organism>